<dbReference type="PANTHER" id="PTHR12668:SF34">
    <property type="entry name" value="TRANSMEMBRANE PROTEIN 14B"/>
    <property type="match status" value="1"/>
</dbReference>
<comment type="subcellular location">
    <subcellularLocation>
        <location evidence="1">Membrane</location>
    </subcellularLocation>
</comment>
<comment type="similarity">
    <text evidence="2">Belongs to the TMEM14 family.</text>
</comment>
<name>A0A8I5R8G5_PAPAN</name>
<dbReference type="InterPro" id="IPR044890">
    <property type="entry name" value="TMEM14_sf"/>
</dbReference>
<dbReference type="Pfam" id="PF03647">
    <property type="entry name" value="Tmemb_14"/>
    <property type="match status" value="1"/>
</dbReference>
<keyword evidence="3 7" id="KW-0812">Transmembrane</keyword>
<keyword evidence="4 7" id="KW-1133">Transmembrane helix</keyword>
<dbReference type="GeneTree" id="ENSGT00940000163914"/>
<reference evidence="8" key="3">
    <citation type="submission" date="2025-09" db="UniProtKB">
        <authorList>
            <consortium name="Ensembl"/>
        </authorList>
    </citation>
    <scope>IDENTIFICATION</scope>
</reference>
<dbReference type="AlphaFoldDB" id="A0A8I5R8G5"/>
<dbReference type="GO" id="GO:0031966">
    <property type="term" value="C:mitochondrial membrane"/>
    <property type="evidence" value="ECO:0007669"/>
    <property type="project" value="TreeGrafter"/>
</dbReference>
<reference evidence="8 9" key="1">
    <citation type="submission" date="2012-03" db="EMBL/GenBank/DDBJ databases">
        <title>Whole Genome Assembly of Papio anubis.</title>
        <authorList>
            <person name="Liu Y.L."/>
            <person name="Abraham K.A."/>
            <person name="Akbar H.A."/>
            <person name="Ali S.A."/>
            <person name="Anosike U.A."/>
            <person name="Aqrawi P.A."/>
            <person name="Arias F.A."/>
            <person name="Attaway T.A."/>
            <person name="Awwad R.A."/>
            <person name="Babu C.B."/>
            <person name="Bandaranaike D.B."/>
            <person name="Battles P.B."/>
            <person name="Bell A.B."/>
            <person name="Beltran B.B."/>
            <person name="Berhane-Mersha D.B."/>
            <person name="Bess C.B."/>
            <person name="Bickham C.B."/>
            <person name="Bolden T.B."/>
            <person name="Carter K.C."/>
            <person name="Chau D.C."/>
            <person name="Chavez A.C."/>
            <person name="Clerc-Blankenburg K.C."/>
            <person name="Coyle M.C."/>
            <person name="Dao M.D."/>
            <person name="Davila M.L.D."/>
            <person name="Davy-Carroll L.D."/>
            <person name="Denson S.D."/>
            <person name="Dinh H.D."/>
            <person name="Fernandez S.F."/>
            <person name="Fernando P.F."/>
            <person name="Forbes L.F."/>
            <person name="Francis C.F."/>
            <person name="Francisco L.F."/>
            <person name="Fu Q.F."/>
            <person name="Garcia-Iii R.G."/>
            <person name="Garrett T.G."/>
            <person name="Gross S.G."/>
            <person name="Gubbala S.G."/>
            <person name="Hirani K.H."/>
            <person name="Hogues M.H."/>
            <person name="Hollins B.H."/>
            <person name="Jackson L.J."/>
            <person name="Javaid M.J."/>
            <person name="Jhangiani S.J."/>
            <person name="Johnson A.J."/>
            <person name="Johnson B.J."/>
            <person name="Jones J.J."/>
            <person name="Joshi V.J."/>
            <person name="Kalu J.K."/>
            <person name="Khan N.K."/>
            <person name="Korchina V.K."/>
            <person name="Kovar C.K."/>
            <person name="Lago L.L."/>
            <person name="Lara F.L."/>
            <person name="Le T.-K.L."/>
            <person name="Lee S.L."/>
            <person name="Legall-Iii F.L."/>
            <person name="Lemon S.L."/>
            <person name="Liu J.L."/>
            <person name="Liu Y.-S.L."/>
            <person name="Liyanage D.L."/>
            <person name="Lopez J.L."/>
            <person name="Lorensuhewa L.L."/>
            <person name="Mata R.M."/>
            <person name="Mathew T.M."/>
            <person name="Mercado C.M."/>
            <person name="Mercado I.M."/>
            <person name="Morales K.M."/>
            <person name="Morgan M.M."/>
            <person name="Munidasa M.M."/>
            <person name="Ngo D.N."/>
            <person name="Nguyen L.N."/>
            <person name="Nguyen T.N."/>
            <person name="Nguyen N.N."/>
            <person name="Obregon M.O."/>
            <person name="Okwuonu G.O."/>
            <person name="Ongeri F.O."/>
            <person name="Onwere C.O."/>
            <person name="Osifeso I.O."/>
            <person name="Parra A.P."/>
            <person name="Patil S.P."/>
            <person name="Perez A.P."/>
            <person name="Perez Y.P."/>
            <person name="Pham C.P."/>
            <person name="Pu L.-L.P."/>
            <person name="Puazo M.P."/>
            <person name="Quiroz J.Q."/>
            <person name="Rouhana J.R."/>
            <person name="Ruiz M.R."/>
            <person name="Ruiz S.-J.R."/>
            <person name="Saada N.S."/>
            <person name="Santibanez J.S."/>
            <person name="Scheel M.S."/>
            <person name="Schneider B.S."/>
            <person name="Simmons D.S."/>
            <person name="Sisson I.S."/>
            <person name="Tang L.-Y.T."/>
            <person name="Thornton R.T."/>
            <person name="Tisius J.T."/>
            <person name="Toledanes G.T."/>
            <person name="Trejos Z.T."/>
            <person name="Usmani K.U."/>
            <person name="Varghese R.V."/>
            <person name="Vattathil S.V."/>
            <person name="Vee V.V."/>
            <person name="Walker D.W."/>
            <person name="Weissenberger G.W."/>
            <person name="White C.W."/>
            <person name="Williams A.W."/>
            <person name="Woodworth J.W."/>
            <person name="Wright R.W."/>
            <person name="Zhu Y.Z."/>
            <person name="Han Y.H."/>
            <person name="Newsham I.N."/>
            <person name="Nazareth L.N."/>
            <person name="Worley K.W."/>
            <person name="Muzny D.M."/>
            <person name="Rogers J.R."/>
            <person name="Gibbs R.G."/>
        </authorList>
    </citation>
    <scope>NUCLEOTIDE SEQUENCE [LARGE SCALE GENOMIC DNA]</scope>
</reference>
<evidence type="ECO:0000313" key="8">
    <source>
        <dbReference type="Ensembl" id="ENSPANP00000056156.1"/>
    </source>
</evidence>
<dbReference type="Gene3D" id="1.10.10.1740">
    <property type="entry name" value="Transmembrane protein 14-like"/>
    <property type="match status" value="1"/>
</dbReference>
<keyword evidence="9" id="KW-1185">Reference proteome</keyword>
<reference evidence="8" key="2">
    <citation type="submission" date="2025-08" db="UniProtKB">
        <authorList>
            <consortium name="Ensembl"/>
        </authorList>
    </citation>
    <scope>IDENTIFICATION</scope>
</reference>
<protein>
    <submittedName>
        <fullName evidence="8">Uncharacterized protein</fullName>
    </submittedName>
</protein>
<proteinExistence type="inferred from homology"/>
<evidence type="ECO:0000256" key="4">
    <source>
        <dbReference type="ARBA" id="ARBA00022989"/>
    </source>
</evidence>
<evidence type="ECO:0000256" key="1">
    <source>
        <dbReference type="ARBA" id="ARBA00004370"/>
    </source>
</evidence>
<dbReference type="Proteomes" id="UP000028761">
    <property type="component" value="Chromosome 6"/>
</dbReference>
<dbReference type="GO" id="GO:0070453">
    <property type="term" value="P:regulation of heme biosynthetic process"/>
    <property type="evidence" value="ECO:0007669"/>
    <property type="project" value="TreeGrafter"/>
</dbReference>
<evidence type="ECO:0000256" key="7">
    <source>
        <dbReference type="SAM" id="Phobius"/>
    </source>
</evidence>
<accession>A0A8I5R8G5</accession>
<sequence>MPGACRYSAAQAPPPPSPFSALPSPRTLRRRHDAPPFSPPCRAPGTQRGRKRVSGETWLLCLAACARLWTARAFGRCRLGVVFLDREEKNGEEPLAISAFALVWLWLHSSGCFWWDRWLCKNRVASLAAGLLFGSLAGLGSYQMSQDPRNVWVFLAATSVTFVGVLGLRSYYYGKVMPFADGRQSWSSYVDDI</sequence>
<organism evidence="8 9">
    <name type="scientific">Papio anubis</name>
    <name type="common">Olive baboon</name>
    <dbReference type="NCBI Taxonomy" id="9555"/>
    <lineage>
        <taxon>Eukaryota</taxon>
        <taxon>Metazoa</taxon>
        <taxon>Chordata</taxon>
        <taxon>Craniata</taxon>
        <taxon>Vertebrata</taxon>
        <taxon>Euteleostomi</taxon>
        <taxon>Mammalia</taxon>
        <taxon>Eutheria</taxon>
        <taxon>Euarchontoglires</taxon>
        <taxon>Primates</taxon>
        <taxon>Haplorrhini</taxon>
        <taxon>Catarrhini</taxon>
        <taxon>Cercopithecidae</taxon>
        <taxon>Cercopithecinae</taxon>
        <taxon>Papio</taxon>
    </lineage>
</organism>
<evidence type="ECO:0000256" key="6">
    <source>
        <dbReference type="SAM" id="MobiDB-lite"/>
    </source>
</evidence>
<dbReference type="InterPro" id="IPR005349">
    <property type="entry name" value="TMEM14"/>
</dbReference>
<feature type="transmembrane region" description="Helical" evidence="7">
    <location>
        <begin position="151"/>
        <end position="168"/>
    </location>
</feature>
<evidence type="ECO:0000256" key="3">
    <source>
        <dbReference type="ARBA" id="ARBA00022692"/>
    </source>
</evidence>
<evidence type="ECO:0000256" key="5">
    <source>
        <dbReference type="ARBA" id="ARBA00023136"/>
    </source>
</evidence>
<feature type="region of interest" description="Disordered" evidence="6">
    <location>
        <begin position="1"/>
        <end position="49"/>
    </location>
</feature>
<evidence type="ECO:0000313" key="9">
    <source>
        <dbReference type="Proteomes" id="UP000028761"/>
    </source>
</evidence>
<evidence type="ECO:0000256" key="2">
    <source>
        <dbReference type="ARBA" id="ARBA00007590"/>
    </source>
</evidence>
<keyword evidence="5 7" id="KW-0472">Membrane</keyword>
<dbReference type="Ensembl" id="ENSPANT00000078322.1">
    <property type="protein sequence ID" value="ENSPANP00000056156.1"/>
    <property type="gene ID" value="ENSPANG00000042293.1"/>
</dbReference>
<feature type="transmembrane region" description="Helical" evidence="7">
    <location>
        <begin position="127"/>
        <end position="145"/>
    </location>
</feature>
<dbReference type="PANTHER" id="PTHR12668">
    <property type="entry name" value="TRANSMEMBRANE PROTEIN 14, 15"/>
    <property type="match status" value="1"/>
</dbReference>